<evidence type="ECO:0000313" key="11">
    <source>
        <dbReference type="Proteomes" id="UP000245137"/>
    </source>
</evidence>
<evidence type="ECO:0000256" key="3">
    <source>
        <dbReference type="ARBA" id="ARBA00022723"/>
    </source>
</evidence>
<evidence type="ECO:0000313" key="10">
    <source>
        <dbReference type="EMBL" id="PWB94249.1"/>
    </source>
</evidence>
<dbReference type="InterPro" id="IPR009056">
    <property type="entry name" value="Cyt_c-like_dom"/>
</dbReference>
<evidence type="ECO:0000256" key="1">
    <source>
        <dbReference type="ARBA" id="ARBA00022448"/>
    </source>
</evidence>
<dbReference type="Pfam" id="PF00034">
    <property type="entry name" value="Cytochrom_C"/>
    <property type="match status" value="1"/>
</dbReference>
<organism evidence="10 11">
    <name type="scientific">Methylosinus sporium</name>
    <dbReference type="NCBI Taxonomy" id="428"/>
    <lineage>
        <taxon>Bacteria</taxon>
        <taxon>Pseudomonadati</taxon>
        <taxon>Pseudomonadota</taxon>
        <taxon>Alphaproteobacteria</taxon>
        <taxon>Hyphomicrobiales</taxon>
        <taxon>Methylocystaceae</taxon>
        <taxon>Methylosinus</taxon>
    </lineage>
</organism>
<dbReference type="Gene3D" id="1.10.760.10">
    <property type="entry name" value="Cytochrome c-like domain"/>
    <property type="match status" value="1"/>
</dbReference>
<evidence type="ECO:0000256" key="5">
    <source>
        <dbReference type="ARBA" id="ARBA00023004"/>
    </source>
</evidence>
<keyword evidence="8" id="KW-0732">Signal</keyword>
<dbReference type="AlphaFoldDB" id="A0A2U1SRL4"/>
<evidence type="ECO:0000256" key="2">
    <source>
        <dbReference type="ARBA" id="ARBA00022617"/>
    </source>
</evidence>
<gene>
    <name evidence="10" type="ORF">C5689_09050</name>
</gene>
<reference evidence="10 11" key="1">
    <citation type="journal article" date="2018" name="Appl. Microbiol. Biotechnol.">
        <title>Co-cultivation of the strictly anaerobic methanogen Methanosarcina barkeri with aerobic methanotrophs in an oxygen-limited membrane bioreactor.</title>
        <authorList>
            <person name="In 't Zandt M.H."/>
            <person name="van den Bosch T.J.M."/>
            <person name="Rijkers R."/>
            <person name="van Kessel M.A.H.J."/>
            <person name="Jetten M.S.M."/>
            <person name="Welte C.U."/>
        </authorList>
    </citation>
    <scope>NUCLEOTIDE SEQUENCE [LARGE SCALE GENOMIC DNA]</scope>
    <source>
        <strain evidence="10 11">DSM 17706</strain>
    </source>
</reference>
<keyword evidence="4" id="KW-0249">Electron transport</keyword>
<comment type="caution">
    <text evidence="10">The sequence shown here is derived from an EMBL/GenBank/DDBJ whole genome shotgun (WGS) entry which is preliminary data.</text>
</comment>
<dbReference type="Proteomes" id="UP000245137">
    <property type="component" value="Unassembled WGS sequence"/>
</dbReference>
<name>A0A2U1SRL4_METSR</name>
<keyword evidence="5 6" id="KW-0408">Iron</keyword>
<evidence type="ECO:0000256" key="4">
    <source>
        <dbReference type="ARBA" id="ARBA00022982"/>
    </source>
</evidence>
<keyword evidence="2 6" id="KW-0349">Heme</keyword>
<dbReference type="PROSITE" id="PS51007">
    <property type="entry name" value="CYTC"/>
    <property type="match status" value="1"/>
</dbReference>
<feature type="signal peptide" evidence="8">
    <location>
        <begin position="1"/>
        <end position="19"/>
    </location>
</feature>
<dbReference type="InterPro" id="IPR036909">
    <property type="entry name" value="Cyt_c-like_dom_sf"/>
</dbReference>
<proteinExistence type="predicted"/>
<evidence type="ECO:0000256" key="6">
    <source>
        <dbReference type="PROSITE-ProRule" id="PRU00433"/>
    </source>
</evidence>
<feature type="region of interest" description="Disordered" evidence="7">
    <location>
        <begin position="43"/>
        <end position="62"/>
    </location>
</feature>
<protein>
    <submittedName>
        <fullName evidence="10">Cytochrome C</fullName>
    </submittedName>
</protein>
<dbReference type="GO" id="GO:0020037">
    <property type="term" value="F:heme binding"/>
    <property type="evidence" value="ECO:0007669"/>
    <property type="project" value="InterPro"/>
</dbReference>
<keyword evidence="11" id="KW-1185">Reference proteome</keyword>
<accession>A0A2U1SRL4</accession>
<evidence type="ECO:0000259" key="9">
    <source>
        <dbReference type="PROSITE" id="PS51007"/>
    </source>
</evidence>
<dbReference type="PANTHER" id="PTHR37823">
    <property type="entry name" value="CYTOCHROME C-553-LIKE"/>
    <property type="match status" value="1"/>
</dbReference>
<dbReference type="GO" id="GO:0046872">
    <property type="term" value="F:metal ion binding"/>
    <property type="evidence" value="ECO:0007669"/>
    <property type="project" value="UniProtKB-KW"/>
</dbReference>
<feature type="domain" description="Cytochrome c" evidence="9">
    <location>
        <begin position="26"/>
        <end position="109"/>
    </location>
</feature>
<keyword evidence="3 6" id="KW-0479">Metal-binding</keyword>
<keyword evidence="1" id="KW-0813">Transport</keyword>
<dbReference type="GO" id="GO:0009055">
    <property type="term" value="F:electron transfer activity"/>
    <property type="evidence" value="ECO:0007669"/>
    <property type="project" value="InterPro"/>
</dbReference>
<sequence length="111" mass="11849">MRFILAASAGVLAASAAFALDKPQDRQIERGRAIAKANCSRCHATGAQGKSPNPASPPFRTLTKKYPLENLEEALAEGIVVGHGGLDMPRFEFSPAQIEALLGYIASIQRK</sequence>
<evidence type="ECO:0000256" key="7">
    <source>
        <dbReference type="SAM" id="MobiDB-lite"/>
    </source>
</evidence>
<evidence type="ECO:0000256" key="8">
    <source>
        <dbReference type="SAM" id="SignalP"/>
    </source>
</evidence>
<dbReference type="RefSeq" id="WP_108916946.1">
    <property type="nucleotide sequence ID" value="NZ_BGJY01000012.1"/>
</dbReference>
<dbReference type="EMBL" id="PUIV01000010">
    <property type="protein sequence ID" value="PWB94249.1"/>
    <property type="molecule type" value="Genomic_DNA"/>
</dbReference>
<dbReference type="OrthoDB" id="7363829at2"/>
<feature type="chain" id="PRO_5015576269" evidence="8">
    <location>
        <begin position="20"/>
        <end position="111"/>
    </location>
</feature>
<dbReference type="PANTHER" id="PTHR37823:SF1">
    <property type="entry name" value="CYTOCHROME C-553-LIKE"/>
    <property type="match status" value="1"/>
</dbReference>
<dbReference type="InterPro" id="IPR051811">
    <property type="entry name" value="Cytochrome_c550/c551-like"/>
</dbReference>
<dbReference type="SUPFAM" id="SSF46626">
    <property type="entry name" value="Cytochrome c"/>
    <property type="match status" value="1"/>
</dbReference>